<organism evidence="1 2">
    <name type="scientific">Colletotrichum paranaense</name>
    <dbReference type="NCBI Taxonomy" id="1914294"/>
    <lineage>
        <taxon>Eukaryota</taxon>
        <taxon>Fungi</taxon>
        <taxon>Dikarya</taxon>
        <taxon>Ascomycota</taxon>
        <taxon>Pezizomycotina</taxon>
        <taxon>Sordariomycetes</taxon>
        <taxon>Hypocreomycetidae</taxon>
        <taxon>Glomerellales</taxon>
        <taxon>Glomerellaceae</taxon>
        <taxon>Colletotrichum</taxon>
        <taxon>Colletotrichum acutatum species complex</taxon>
    </lineage>
</organism>
<dbReference type="GeneID" id="85379824"/>
<gene>
    <name evidence="1" type="ORF">CPAR01_11666</name>
</gene>
<keyword evidence="2" id="KW-1185">Reference proteome</keyword>
<comment type="caution">
    <text evidence="1">The sequence shown here is derived from an EMBL/GenBank/DDBJ whole genome shotgun (WGS) entry which is preliminary data.</text>
</comment>
<name>A0ABQ9SCE9_9PEZI</name>
<dbReference type="EMBL" id="MOPA01000009">
    <property type="protein sequence ID" value="KAK1532017.1"/>
    <property type="molecule type" value="Genomic_DNA"/>
</dbReference>
<evidence type="ECO:0000313" key="2">
    <source>
        <dbReference type="Proteomes" id="UP001241169"/>
    </source>
</evidence>
<reference evidence="1 2" key="1">
    <citation type="submission" date="2016-10" db="EMBL/GenBank/DDBJ databases">
        <title>The genome sequence of Colletotrichum fioriniae PJ7.</title>
        <authorList>
            <person name="Baroncelli R."/>
        </authorList>
    </citation>
    <scope>NUCLEOTIDE SEQUENCE [LARGE SCALE GENOMIC DNA]</scope>
    <source>
        <strain evidence="1 2">IMI 384185</strain>
    </source>
</reference>
<evidence type="ECO:0000313" key="1">
    <source>
        <dbReference type="EMBL" id="KAK1532017.1"/>
    </source>
</evidence>
<accession>A0ABQ9SCE9</accession>
<protein>
    <submittedName>
        <fullName evidence="1">Uncharacterized protein</fullName>
    </submittedName>
</protein>
<sequence>MLPIVRTDGLSDGEMTNVYCKLNPESMARNPVPPYFRPIPHPWAPESITHHTENVNVVLKVCFEMGA</sequence>
<dbReference type="Proteomes" id="UP001241169">
    <property type="component" value="Unassembled WGS sequence"/>
</dbReference>
<dbReference type="RefSeq" id="XP_060346273.1">
    <property type="nucleotide sequence ID" value="XM_060495925.1"/>
</dbReference>
<proteinExistence type="predicted"/>